<evidence type="ECO:0000256" key="4">
    <source>
        <dbReference type="ARBA" id="ARBA00023125"/>
    </source>
</evidence>
<dbReference type="InterPro" id="IPR036864">
    <property type="entry name" value="Zn2-C6_fun-type_DNA-bd_sf"/>
</dbReference>
<proteinExistence type="predicted"/>
<dbReference type="CDD" id="cd00067">
    <property type="entry name" value="GAL4"/>
    <property type="match status" value="1"/>
</dbReference>
<feature type="compositionally biased region" description="Polar residues" evidence="7">
    <location>
        <begin position="617"/>
        <end position="632"/>
    </location>
</feature>
<dbReference type="PANTHER" id="PTHR47338:SF10">
    <property type="entry name" value="TRANSCRIPTION FACTOR DOMAIN-CONTAINING PROTEIN-RELATED"/>
    <property type="match status" value="1"/>
</dbReference>
<dbReference type="GO" id="GO:0005634">
    <property type="term" value="C:nucleus"/>
    <property type="evidence" value="ECO:0007669"/>
    <property type="project" value="UniProtKB-SubCell"/>
</dbReference>
<evidence type="ECO:0000313" key="9">
    <source>
        <dbReference type="EMBL" id="OOF95757.1"/>
    </source>
</evidence>
<dbReference type="GO" id="GO:0006351">
    <property type="term" value="P:DNA-templated transcription"/>
    <property type="evidence" value="ECO:0007669"/>
    <property type="project" value="InterPro"/>
</dbReference>
<name>A0A1R3RMP2_ASPC5</name>
<feature type="compositionally biased region" description="Low complexity" evidence="7">
    <location>
        <begin position="644"/>
        <end position="667"/>
    </location>
</feature>
<keyword evidence="5" id="KW-0804">Transcription</keyword>
<evidence type="ECO:0000256" key="5">
    <source>
        <dbReference type="ARBA" id="ARBA00023163"/>
    </source>
</evidence>
<dbReference type="SMART" id="SM00066">
    <property type="entry name" value="GAL4"/>
    <property type="match status" value="1"/>
</dbReference>
<dbReference type="SUPFAM" id="SSF57701">
    <property type="entry name" value="Zn2/Cys6 DNA-binding domain"/>
    <property type="match status" value="1"/>
</dbReference>
<comment type="subcellular location">
    <subcellularLocation>
        <location evidence="1">Nucleus</location>
    </subcellularLocation>
</comment>
<keyword evidence="6" id="KW-0539">Nucleus</keyword>
<gene>
    <name evidence="9" type="ORF">ASPCADRAFT_207110</name>
</gene>
<dbReference type="GO" id="GO:0008270">
    <property type="term" value="F:zinc ion binding"/>
    <property type="evidence" value="ECO:0007669"/>
    <property type="project" value="InterPro"/>
</dbReference>
<feature type="domain" description="Zn(2)-C6 fungal-type" evidence="8">
    <location>
        <begin position="52"/>
        <end position="82"/>
    </location>
</feature>
<dbReference type="STRING" id="602072.A0A1R3RMP2"/>
<feature type="region of interest" description="Disordered" evidence="7">
    <location>
        <begin position="615"/>
        <end position="699"/>
    </location>
</feature>
<dbReference type="Proteomes" id="UP000188318">
    <property type="component" value="Unassembled WGS sequence"/>
</dbReference>
<dbReference type="EMBL" id="KV907499">
    <property type="protein sequence ID" value="OOF95757.1"/>
    <property type="molecule type" value="Genomic_DNA"/>
</dbReference>
<dbReference type="GO" id="GO:0000981">
    <property type="term" value="F:DNA-binding transcription factor activity, RNA polymerase II-specific"/>
    <property type="evidence" value="ECO:0007669"/>
    <property type="project" value="InterPro"/>
</dbReference>
<dbReference type="InterPro" id="IPR007219">
    <property type="entry name" value="XnlR_reg_dom"/>
</dbReference>
<dbReference type="Pfam" id="PF04082">
    <property type="entry name" value="Fungal_trans"/>
    <property type="match status" value="1"/>
</dbReference>
<dbReference type="InterPro" id="IPR001138">
    <property type="entry name" value="Zn2Cys6_DnaBD"/>
</dbReference>
<evidence type="ECO:0000256" key="2">
    <source>
        <dbReference type="ARBA" id="ARBA00022723"/>
    </source>
</evidence>
<dbReference type="OMA" id="ISVAHCQ"/>
<dbReference type="Pfam" id="PF00172">
    <property type="entry name" value="Zn_clus"/>
    <property type="match status" value="1"/>
</dbReference>
<dbReference type="PANTHER" id="PTHR47338">
    <property type="entry name" value="ZN(II)2CYS6 TRANSCRIPTION FACTOR (EUROFUNG)-RELATED"/>
    <property type="match status" value="1"/>
</dbReference>
<dbReference type="CDD" id="cd12148">
    <property type="entry name" value="fungal_TF_MHR"/>
    <property type="match status" value="1"/>
</dbReference>
<sequence>MADSVTSLPQHFGTKASSSQPPRNTAYEDTPPITAGQSDADSHYIPRPKRIACVLCRRRKLRCDGKRPSCGTCSRLGHECIFDEVRKKSGPKRGYVKQLEARLAQVETLLKSQETRIRSAQGNGPIAPATTDDSPDAHGAFPLDDVSMSSPDGATDPALSAQVFQQTRASSRAENEGGLISLGLEEPLPTREVIDELTTIYFEKIYPGMPMIHRPRYLAATILPPASRPPICLQYMIWCHAASVSDKYSSLHNIFYLRARKYAELDELKGFGECMVTLAHCQTWLLITTYEFRMMLFPRAWLSAGQAARLAVMLGLNRLDGQGLDVKQTLSPPKDWTEEEERRRVLWLTFCVDRYASVGTGWPVTLDERDISTKLPSSEESFLQNKPQQSVRLADALNGGDISLLSPFGGVVVLACMFGRNIPHLHRPEPGDNDHDLTGGYWQRHRALDNILLHFALSMPSHLRLTVATTDPNVIFCNMAIHTATICLHQAAIFKAEKNKMPEQIATECKRRCILAADQISNIMKMISHLDLSIMNPFMAFCVYVAARVFIQYLKFRPNDSAARSSLQFAFSSLQALKDKNPLAESFIAQLDLDIGGTAFGDVRENKACFTARLPSARTSGDPSPENTNQPRAHTDGLSPDIFPSASGLTPSSLSSRQTTTETPSETTSDHLTITKNGKVATDPNINPSRNANISANNLPLNSTSAQPTSSYMISNYTPSQQLPLDPQFFSPSIFAPFQYTSPSFSNQSILLESTEPENQLPDPPVWDTSNVAVTDLTSGNMDTPSTGFGGLNDAQWTQLLTSGDWESWQGLNLPR</sequence>
<keyword evidence="4" id="KW-0238">DNA-binding</keyword>
<keyword evidence="3" id="KW-0805">Transcription regulation</keyword>
<dbReference type="AlphaFoldDB" id="A0A1R3RMP2"/>
<feature type="compositionally biased region" description="Polar residues" evidence="7">
    <location>
        <begin position="1"/>
        <end position="23"/>
    </location>
</feature>
<organism evidence="9 10">
    <name type="scientific">Aspergillus carbonarius (strain ITEM 5010)</name>
    <dbReference type="NCBI Taxonomy" id="602072"/>
    <lineage>
        <taxon>Eukaryota</taxon>
        <taxon>Fungi</taxon>
        <taxon>Dikarya</taxon>
        <taxon>Ascomycota</taxon>
        <taxon>Pezizomycotina</taxon>
        <taxon>Eurotiomycetes</taxon>
        <taxon>Eurotiomycetidae</taxon>
        <taxon>Eurotiales</taxon>
        <taxon>Aspergillaceae</taxon>
        <taxon>Aspergillus</taxon>
        <taxon>Aspergillus subgen. Circumdati</taxon>
    </lineage>
</organism>
<evidence type="ECO:0000256" key="3">
    <source>
        <dbReference type="ARBA" id="ARBA00023015"/>
    </source>
</evidence>
<feature type="region of interest" description="Disordered" evidence="7">
    <location>
        <begin position="119"/>
        <end position="142"/>
    </location>
</feature>
<dbReference type="InterPro" id="IPR050815">
    <property type="entry name" value="TF_fung"/>
</dbReference>
<evidence type="ECO:0000313" key="10">
    <source>
        <dbReference type="Proteomes" id="UP000188318"/>
    </source>
</evidence>
<dbReference type="VEuPathDB" id="FungiDB:ASPCADRAFT_207110"/>
<protein>
    <recommendedName>
        <fullName evidence="8">Zn(2)-C6 fungal-type domain-containing protein</fullName>
    </recommendedName>
</protein>
<dbReference type="Gene3D" id="4.10.240.10">
    <property type="entry name" value="Zn(2)-C6 fungal-type DNA-binding domain"/>
    <property type="match status" value="1"/>
</dbReference>
<dbReference type="GO" id="GO:0009893">
    <property type="term" value="P:positive regulation of metabolic process"/>
    <property type="evidence" value="ECO:0007669"/>
    <property type="project" value="UniProtKB-ARBA"/>
</dbReference>
<evidence type="ECO:0000256" key="1">
    <source>
        <dbReference type="ARBA" id="ARBA00004123"/>
    </source>
</evidence>
<feature type="compositionally biased region" description="Polar residues" evidence="7">
    <location>
        <begin position="684"/>
        <end position="699"/>
    </location>
</feature>
<evidence type="ECO:0000256" key="6">
    <source>
        <dbReference type="ARBA" id="ARBA00023242"/>
    </source>
</evidence>
<accession>A0A1R3RMP2</accession>
<keyword evidence="10" id="KW-1185">Reference proteome</keyword>
<dbReference type="GO" id="GO:0003677">
    <property type="term" value="F:DNA binding"/>
    <property type="evidence" value="ECO:0007669"/>
    <property type="project" value="UniProtKB-KW"/>
</dbReference>
<dbReference type="SMART" id="SM00906">
    <property type="entry name" value="Fungal_trans"/>
    <property type="match status" value="1"/>
</dbReference>
<dbReference type="PROSITE" id="PS00463">
    <property type="entry name" value="ZN2_CY6_FUNGAL_1"/>
    <property type="match status" value="1"/>
</dbReference>
<keyword evidence="2" id="KW-0479">Metal-binding</keyword>
<reference evidence="10" key="1">
    <citation type="journal article" date="2017" name="Genome Biol.">
        <title>Comparative genomics reveals high biological diversity and specific adaptations in the industrially and medically important fungal genus Aspergillus.</title>
        <authorList>
            <person name="de Vries R.P."/>
            <person name="Riley R."/>
            <person name="Wiebenga A."/>
            <person name="Aguilar-Osorio G."/>
            <person name="Amillis S."/>
            <person name="Uchima C.A."/>
            <person name="Anderluh G."/>
            <person name="Asadollahi M."/>
            <person name="Askin M."/>
            <person name="Barry K."/>
            <person name="Battaglia E."/>
            <person name="Bayram O."/>
            <person name="Benocci T."/>
            <person name="Braus-Stromeyer S.A."/>
            <person name="Caldana C."/>
            <person name="Canovas D."/>
            <person name="Cerqueira G.C."/>
            <person name="Chen F."/>
            <person name="Chen W."/>
            <person name="Choi C."/>
            <person name="Clum A."/>
            <person name="Dos Santos R.A."/>
            <person name="Damasio A.R."/>
            <person name="Diallinas G."/>
            <person name="Emri T."/>
            <person name="Fekete E."/>
            <person name="Flipphi M."/>
            <person name="Freyberg S."/>
            <person name="Gallo A."/>
            <person name="Gournas C."/>
            <person name="Habgood R."/>
            <person name="Hainaut M."/>
            <person name="Harispe M.L."/>
            <person name="Henrissat B."/>
            <person name="Hilden K.S."/>
            <person name="Hope R."/>
            <person name="Hossain A."/>
            <person name="Karabika E."/>
            <person name="Karaffa L."/>
            <person name="Karanyi Z."/>
            <person name="Krasevec N."/>
            <person name="Kuo A."/>
            <person name="Kusch H."/>
            <person name="LaButti K."/>
            <person name="Lagendijk E.L."/>
            <person name="Lapidus A."/>
            <person name="Levasseur A."/>
            <person name="Lindquist E."/>
            <person name="Lipzen A."/>
            <person name="Logrieco A.F."/>
            <person name="MacCabe A."/>
            <person name="Maekelae M.R."/>
            <person name="Malavazi I."/>
            <person name="Melin P."/>
            <person name="Meyer V."/>
            <person name="Mielnichuk N."/>
            <person name="Miskei M."/>
            <person name="Molnar A.P."/>
            <person name="Mule G."/>
            <person name="Ngan C.Y."/>
            <person name="Orejas M."/>
            <person name="Orosz E."/>
            <person name="Ouedraogo J.P."/>
            <person name="Overkamp K.M."/>
            <person name="Park H.-S."/>
            <person name="Perrone G."/>
            <person name="Piumi F."/>
            <person name="Punt P.J."/>
            <person name="Ram A.F."/>
            <person name="Ramon A."/>
            <person name="Rauscher S."/>
            <person name="Record E."/>
            <person name="Riano-Pachon D.M."/>
            <person name="Robert V."/>
            <person name="Roehrig J."/>
            <person name="Ruller R."/>
            <person name="Salamov A."/>
            <person name="Salih N.S."/>
            <person name="Samson R.A."/>
            <person name="Sandor E."/>
            <person name="Sanguinetti M."/>
            <person name="Schuetze T."/>
            <person name="Sepcic K."/>
            <person name="Shelest E."/>
            <person name="Sherlock G."/>
            <person name="Sophianopoulou V."/>
            <person name="Squina F.M."/>
            <person name="Sun H."/>
            <person name="Susca A."/>
            <person name="Todd R.B."/>
            <person name="Tsang A."/>
            <person name="Unkles S.E."/>
            <person name="van de Wiele N."/>
            <person name="van Rossen-Uffink D."/>
            <person name="Oliveira J.V."/>
            <person name="Vesth T.C."/>
            <person name="Visser J."/>
            <person name="Yu J.-H."/>
            <person name="Zhou M."/>
            <person name="Andersen M.R."/>
            <person name="Archer D.B."/>
            <person name="Baker S.E."/>
            <person name="Benoit I."/>
            <person name="Brakhage A.A."/>
            <person name="Braus G.H."/>
            <person name="Fischer R."/>
            <person name="Frisvad J.C."/>
            <person name="Goldman G.H."/>
            <person name="Houbraken J."/>
            <person name="Oakley B."/>
            <person name="Pocsi I."/>
            <person name="Scazzocchio C."/>
            <person name="Seiboth B."/>
            <person name="vanKuyk P.A."/>
            <person name="Wortman J."/>
            <person name="Dyer P.S."/>
            <person name="Grigoriev I.V."/>
        </authorList>
    </citation>
    <scope>NUCLEOTIDE SEQUENCE [LARGE SCALE GENOMIC DNA]</scope>
    <source>
        <strain evidence="10">ITEM 5010</strain>
    </source>
</reference>
<evidence type="ECO:0000256" key="7">
    <source>
        <dbReference type="SAM" id="MobiDB-lite"/>
    </source>
</evidence>
<feature type="region of interest" description="Disordered" evidence="7">
    <location>
        <begin position="1"/>
        <end position="43"/>
    </location>
</feature>
<evidence type="ECO:0000259" key="8">
    <source>
        <dbReference type="PROSITE" id="PS50048"/>
    </source>
</evidence>
<dbReference type="OrthoDB" id="5600212at2759"/>
<dbReference type="PROSITE" id="PS50048">
    <property type="entry name" value="ZN2_CY6_FUNGAL_2"/>
    <property type="match status" value="1"/>
</dbReference>